<accession>A0A7Z8YDF3</accession>
<gene>
    <name evidence="2" type="ORF">NCTC11458_01604</name>
</gene>
<proteinExistence type="predicted"/>
<dbReference type="Proteomes" id="UP000276733">
    <property type="component" value="Unassembled WGS sequence"/>
</dbReference>
<comment type="caution">
    <text evidence="2">The sequence shown here is derived from an EMBL/GenBank/DDBJ whole genome shotgun (WGS) entry which is preliminary data.</text>
</comment>
<feature type="signal peptide" evidence="1">
    <location>
        <begin position="1"/>
        <end position="21"/>
    </location>
</feature>
<evidence type="ECO:0008006" key="4">
    <source>
        <dbReference type="Google" id="ProtNLM"/>
    </source>
</evidence>
<keyword evidence="1" id="KW-0732">Signal</keyword>
<dbReference type="InterPro" id="IPR046697">
    <property type="entry name" value="DUF6567"/>
</dbReference>
<dbReference type="AlphaFoldDB" id="A0A7Z8YDF3"/>
<name>A0A7Z8YDF3_CAPOC</name>
<dbReference type="RefSeq" id="WP_053581706.1">
    <property type="nucleotide sequence ID" value="NZ_UYIQ01000001.1"/>
</dbReference>
<dbReference type="PROSITE" id="PS51257">
    <property type="entry name" value="PROKAR_LIPOPROTEIN"/>
    <property type="match status" value="1"/>
</dbReference>
<evidence type="ECO:0000313" key="2">
    <source>
        <dbReference type="EMBL" id="VDG82298.1"/>
    </source>
</evidence>
<evidence type="ECO:0000313" key="3">
    <source>
        <dbReference type="Proteomes" id="UP000276733"/>
    </source>
</evidence>
<protein>
    <recommendedName>
        <fullName evidence="4">Lipoprotein</fullName>
    </recommendedName>
</protein>
<reference evidence="2 3" key="1">
    <citation type="submission" date="2018-11" db="EMBL/GenBank/DDBJ databases">
        <authorList>
            <consortium name="Pathogen Informatics"/>
        </authorList>
    </citation>
    <scope>NUCLEOTIDE SEQUENCE [LARGE SCALE GENOMIC DNA]</scope>
    <source>
        <strain evidence="2 3">NCTC11458</strain>
    </source>
</reference>
<organism evidence="2 3">
    <name type="scientific">Capnocytophaga ochracea</name>
    <dbReference type="NCBI Taxonomy" id="1018"/>
    <lineage>
        <taxon>Bacteria</taxon>
        <taxon>Pseudomonadati</taxon>
        <taxon>Bacteroidota</taxon>
        <taxon>Flavobacteriia</taxon>
        <taxon>Flavobacteriales</taxon>
        <taxon>Flavobacteriaceae</taxon>
        <taxon>Capnocytophaga</taxon>
    </lineage>
</organism>
<dbReference type="Pfam" id="PF20205">
    <property type="entry name" value="DUF6567"/>
    <property type="match status" value="1"/>
</dbReference>
<evidence type="ECO:0000256" key="1">
    <source>
        <dbReference type="SAM" id="SignalP"/>
    </source>
</evidence>
<feature type="chain" id="PRO_5031433452" description="Lipoprotein" evidence="1">
    <location>
        <begin position="22"/>
        <end position="119"/>
    </location>
</feature>
<sequence length="119" mass="13209">MKKIVLFSVLALLLASCGVTRELSHNVNNHTTQVVLAKNNFKVVEHVKGEASNQYFLLIIGGGRRALVEKARAKMLQKANLVGSSRAVINETVESHWIFIWVGIQYTVTVSADVIEFTE</sequence>
<dbReference type="EMBL" id="UYIQ01000001">
    <property type="protein sequence ID" value="VDG82298.1"/>
    <property type="molecule type" value="Genomic_DNA"/>
</dbReference>